<gene>
    <name evidence="1" type="ORF">AHMF7605_28485</name>
    <name evidence="2" type="ORF">AHMF7605_29230</name>
</gene>
<dbReference type="AlphaFoldDB" id="A0A2T2Y8L4"/>
<evidence type="ECO:0000313" key="1">
    <source>
        <dbReference type="EMBL" id="PSR51854.1"/>
    </source>
</evidence>
<evidence type="ECO:0000313" key="3">
    <source>
        <dbReference type="Proteomes" id="UP000240357"/>
    </source>
</evidence>
<comment type="caution">
    <text evidence="1">The sequence shown here is derived from an EMBL/GenBank/DDBJ whole genome shotgun (WGS) entry which is preliminary data.</text>
</comment>
<dbReference type="EMBL" id="PYFT01000002">
    <property type="protein sequence ID" value="PSR51854.1"/>
    <property type="molecule type" value="Genomic_DNA"/>
</dbReference>
<sequence>MKKLRLIYKLLTGLEQELLGAAQQYNRVNHRLFAEACHLLIYPRFISQETIIASYKASSPVIPQFTIQLTVNSLEVTSCLIVDPLLTAVVPAIIESWPPLVLTLNVTQDLDEYQQLNSLYQRVKYHICLHHFTRETDRLVILSLSQFQIFTLLLRNALFTA</sequence>
<dbReference type="EMBL" id="PYFT01000002">
    <property type="protein sequence ID" value="PSR51990.1"/>
    <property type="molecule type" value="Genomic_DNA"/>
</dbReference>
<organism evidence="1 3">
    <name type="scientific">Adhaeribacter arboris</name>
    <dbReference type="NCBI Taxonomy" id="2072846"/>
    <lineage>
        <taxon>Bacteria</taxon>
        <taxon>Pseudomonadati</taxon>
        <taxon>Bacteroidota</taxon>
        <taxon>Cytophagia</taxon>
        <taxon>Cytophagales</taxon>
        <taxon>Hymenobacteraceae</taxon>
        <taxon>Adhaeribacter</taxon>
    </lineage>
</organism>
<accession>A0A2T2Y8L4</accession>
<dbReference type="RefSeq" id="WP_106933676.1">
    <property type="nucleotide sequence ID" value="NZ_PYFT01000002.1"/>
</dbReference>
<keyword evidence="3" id="KW-1185">Reference proteome</keyword>
<dbReference type="Proteomes" id="UP000240357">
    <property type="component" value="Unassembled WGS sequence"/>
</dbReference>
<evidence type="ECO:0000313" key="2">
    <source>
        <dbReference type="EMBL" id="PSR51990.1"/>
    </source>
</evidence>
<protein>
    <submittedName>
        <fullName evidence="1">Uncharacterized protein</fullName>
    </submittedName>
</protein>
<proteinExistence type="predicted"/>
<reference evidence="1 3" key="1">
    <citation type="submission" date="2018-03" db="EMBL/GenBank/DDBJ databases">
        <title>Adhaeribacter sp. HMF7605 Genome sequencing and assembly.</title>
        <authorList>
            <person name="Kang H."/>
            <person name="Kang J."/>
            <person name="Cha I."/>
            <person name="Kim H."/>
            <person name="Joh K."/>
        </authorList>
    </citation>
    <scope>NUCLEOTIDE SEQUENCE [LARGE SCALE GENOMIC DNA]</scope>
    <source>
        <strain evidence="1 3">HMF7605</strain>
    </source>
</reference>
<name>A0A2T2Y8L4_9BACT</name>